<evidence type="ECO:0000256" key="25">
    <source>
        <dbReference type="PROSITE-ProRule" id="PRU10141"/>
    </source>
</evidence>
<evidence type="ECO:0000256" key="7">
    <source>
        <dbReference type="ARBA" id="ARBA00022553"/>
    </source>
</evidence>
<dbReference type="Pfam" id="PF00560">
    <property type="entry name" value="LRR_1"/>
    <property type="match status" value="9"/>
</dbReference>
<dbReference type="InterPro" id="IPR008271">
    <property type="entry name" value="Ser/Thr_kinase_AS"/>
</dbReference>
<evidence type="ECO:0000256" key="15">
    <source>
        <dbReference type="ARBA" id="ARBA00022840"/>
    </source>
</evidence>
<dbReference type="InterPro" id="IPR003591">
    <property type="entry name" value="Leu-rich_rpt_typical-subtyp"/>
</dbReference>
<dbReference type="EC" id="2.7.11.1" evidence="4"/>
<keyword evidence="15 25" id="KW-0067">ATP-binding</keyword>
<dbReference type="PROSITE" id="PS50011">
    <property type="entry name" value="PROTEIN_KINASE_DOM"/>
    <property type="match status" value="1"/>
</dbReference>
<evidence type="ECO:0000256" key="4">
    <source>
        <dbReference type="ARBA" id="ARBA00012513"/>
    </source>
</evidence>
<comment type="function">
    <text evidence="22">Receptor kinase that detects X.oryzae pv. oryzae protein Ax21 to promote innate immunity. Following X.oryzae pv. oryzae protein Ax21 detection, undergoes cleavage, releasing the processed protein kinase Xa21 chain.</text>
</comment>
<dbReference type="Proteomes" id="UP000636800">
    <property type="component" value="Unassembled WGS sequence"/>
</dbReference>
<evidence type="ECO:0000313" key="30">
    <source>
        <dbReference type="Proteomes" id="UP000636800"/>
    </source>
</evidence>
<dbReference type="OrthoDB" id="4062651at2759"/>
<evidence type="ECO:0000256" key="14">
    <source>
        <dbReference type="ARBA" id="ARBA00022777"/>
    </source>
</evidence>
<keyword evidence="9" id="KW-0808">Transferase</keyword>
<dbReference type="FunFam" id="1.10.510.10:FF:000358">
    <property type="entry name" value="Putative leucine-rich repeat receptor-like serine/threonine-protein kinase"/>
    <property type="match status" value="1"/>
</dbReference>
<dbReference type="EMBL" id="JADCNL010000009">
    <property type="protein sequence ID" value="KAG0467362.1"/>
    <property type="molecule type" value="Genomic_DNA"/>
</dbReference>
<dbReference type="Gene3D" id="1.10.510.10">
    <property type="entry name" value="Transferase(Phosphotransferase) domain 1"/>
    <property type="match status" value="1"/>
</dbReference>
<comment type="subcellular location">
    <subcellularLocation>
        <location evidence="1">Cell membrane</location>
        <topology evidence="1">Single-pass type I membrane protein</topology>
    </subcellularLocation>
    <subcellularLocation>
        <location evidence="2">Endoplasmic reticulum membrane</location>
        <topology evidence="2">Single-pass membrane protein</topology>
    </subcellularLocation>
</comment>
<evidence type="ECO:0000256" key="26">
    <source>
        <dbReference type="SAM" id="Phobius"/>
    </source>
</evidence>
<dbReference type="SUPFAM" id="SSF52047">
    <property type="entry name" value="RNI-like"/>
    <property type="match status" value="1"/>
</dbReference>
<evidence type="ECO:0000256" key="11">
    <source>
        <dbReference type="ARBA" id="ARBA00022729"/>
    </source>
</evidence>
<evidence type="ECO:0000256" key="6">
    <source>
        <dbReference type="ARBA" id="ARBA00022527"/>
    </source>
</evidence>
<dbReference type="PROSITE" id="PS00108">
    <property type="entry name" value="PROTEIN_KINASE_ST"/>
    <property type="match status" value="1"/>
</dbReference>
<dbReference type="InterPro" id="IPR055414">
    <property type="entry name" value="LRR_R13L4/SHOC2-like"/>
</dbReference>
<dbReference type="Pfam" id="PF08263">
    <property type="entry name" value="LRRNT_2"/>
    <property type="match status" value="1"/>
</dbReference>
<dbReference type="SMART" id="SM00365">
    <property type="entry name" value="LRR_SD22"/>
    <property type="match status" value="9"/>
</dbReference>
<dbReference type="Gene3D" id="3.80.10.10">
    <property type="entry name" value="Ribonuclease Inhibitor"/>
    <property type="match status" value="4"/>
</dbReference>
<evidence type="ECO:0000256" key="21">
    <source>
        <dbReference type="ARBA" id="ARBA00048679"/>
    </source>
</evidence>
<feature type="signal peptide" evidence="27">
    <location>
        <begin position="1"/>
        <end position="26"/>
    </location>
</feature>
<dbReference type="InterPro" id="IPR001611">
    <property type="entry name" value="Leu-rich_rpt"/>
</dbReference>
<keyword evidence="30" id="KW-1185">Reference proteome</keyword>
<keyword evidence="8" id="KW-0433">Leucine-rich repeat</keyword>
<dbReference type="InterPro" id="IPR011009">
    <property type="entry name" value="Kinase-like_dom_sf"/>
</dbReference>
<keyword evidence="18" id="KW-0675">Receptor</keyword>
<dbReference type="SMART" id="SM00369">
    <property type="entry name" value="LRR_TYP"/>
    <property type="match status" value="11"/>
</dbReference>
<dbReference type="SUPFAM" id="SSF56112">
    <property type="entry name" value="Protein kinase-like (PK-like)"/>
    <property type="match status" value="1"/>
</dbReference>
<evidence type="ECO:0000256" key="18">
    <source>
        <dbReference type="ARBA" id="ARBA00023170"/>
    </source>
</evidence>
<evidence type="ECO:0000256" key="16">
    <source>
        <dbReference type="ARBA" id="ARBA00022989"/>
    </source>
</evidence>
<dbReference type="FunFam" id="3.80.10.10:FF:000275">
    <property type="entry name" value="Leucine-rich repeat receptor-like protein kinase"/>
    <property type="match status" value="1"/>
</dbReference>
<gene>
    <name evidence="29" type="ORF">HPP92_018942</name>
</gene>
<dbReference type="InterPro" id="IPR013210">
    <property type="entry name" value="LRR_N_plant-typ"/>
</dbReference>
<proteinExistence type="inferred from homology"/>
<protein>
    <recommendedName>
        <fullName evidence="24">Receptor kinase-like protein Xa21</fullName>
        <ecNumber evidence="4">2.7.11.1</ecNumber>
    </recommendedName>
</protein>
<keyword evidence="17 26" id="KW-0472">Membrane</keyword>
<dbReference type="SUPFAM" id="SSF52058">
    <property type="entry name" value="L domain-like"/>
    <property type="match status" value="2"/>
</dbReference>
<evidence type="ECO:0000256" key="2">
    <source>
        <dbReference type="ARBA" id="ARBA00004389"/>
    </source>
</evidence>
<dbReference type="GO" id="GO:0004674">
    <property type="term" value="F:protein serine/threonine kinase activity"/>
    <property type="evidence" value="ECO:0007669"/>
    <property type="project" value="UniProtKB-KW"/>
</dbReference>
<organism evidence="29 30">
    <name type="scientific">Vanilla planifolia</name>
    <name type="common">Vanilla</name>
    <dbReference type="NCBI Taxonomy" id="51239"/>
    <lineage>
        <taxon>Eukaryota</taxon>
        <taxon>Viridiplantae</taxon>
        <taxon>Streptophyta</taxon>
        <taxon>Embryophyta</taxon>
        <taxon>Tracheophyta</taxon>
        <taxon>Spermatophyta</taxon>
        <taxon>Magnoliopsida</taxon>
        <taxon>Liliopsida</taxon>
        <taxon>Asparagales</taxon>
        <taxon>Orchidaceae</taxon>
        <taxon>Vanilloideae</taxon>
        <taxon>Vanilleae</taxon>
        <taxon>Vanilla</taxon>
    </lineage>
</organism>
<comment type="similarity">
    <text evidence="3">Belongs to the protein kinase superfamily. Ser/Thr protein kinase family.</text>
</comment>
<dbReference type="Pfam" id="PF07714">
    <property type="entry name" value="PK_Tyr_Ser-Thr"/>
    <property type="match status" value="1"/>
</dbReference>
<evidence type="ECO:0000256" key="27">
    <source>
        <dbReference type="SAM" id="SignalP"/>
    </source>
</evidence>
<dbReference type="InterPro" id="IPR051716">
    <property type="entry name" value="Plant_RL_S/T_kinase"/>
</dbReference>
<evidence type="ECO:0000256" key="9">
    <source>
        <dbReference type="ARBA" id="ARBA00022679"/>
    </source>
</evidence>
<evidence type="ECO:0000256" key="23">
    <source>
        <dbReference type="ARBA" id="ARBA00056628"/>
    </source>
</evidence>
<dbReference type="Pfam" id="PF23598">
    <property type="entry name" value="LRR_14"/>
    <property type="match status" value="1"/>
</dbReference>
<evidence type="ECO:0000259" key="28">
    <source>
        <dbReference type="PROSITE" id="PS50011"/>
    </source>
</evidence>
<keyword evidence="6" id="KW-0723">Serine/threonine-protein kinase</keyword>
<dbReference type="FunFam" id="3.80.10.10:FF:000288">
    <property type="entry name" value="LRR receptor-like serine/threonine-protein kinase EFR"/>
    <property type="match status" value="1"/>
</dbReference>
<comment type="catalytic activity">
    <reaction evidence="20">
        <text>L-threonyl-[protein] + ATP = O-phospho-L-threonyl-[protein] + ADP + H(+)</text>
        <dbReference type="Rhea" id="RHEA:46608"/>
        <dbReference type="Rhea" id="RHEA-COMP:11060"/>
        <dbReference type="Rhea" id="RHEA-COMP:11605"/>
        <dbReference type="ChEBI" id="CHEBI:15378"/>
        <dbReference type="ChEBI" id="CHEBI:30013"/>
        <dbReference type="ChEBI" id="CHEBI:30616"/>
        <dbReference type="ChEBI" id="CHEBI:61977"/>
        <dbReference type="ChEBI" id="CHEBI:456216"/>
        <dbReference type="EC" id="2.7.11.1"/>
    </reaction>
</comment>
<comment type="catalytic activity">
    <reaction evidence="21">
        <text>L-seryl-[protein] + ATP = O-phospho-L-seryl-[protein] + ADP + H(+)</text>
        <dbReference type="Rhea" id="RHEA:17989"/>
        <dbReference type="Rhea" id="RHEA-COMP:9863"/>
        <dbReference type="Rhea" id="RHEA-COMP:11604"/>
        <dbReference type="ChEBI" id="CHEBI:15378"/>
        <dbReference type="ChEBI" id="CHEBI:29999"/>
        <dbReference type="ChEBI" id="CHEBI:30616"/>
        <dbReference type="ChEBI" id="CHEBI:83421"/>
        <dbReference type="ChEBI" id="CHEBI:456216"/>
        <dbReference type="EC" id="2.7.11.1"/>
    </reaction>
</comment>
<dbReference type="InterPro" id="IPR001245">
    <property type="entry name" value="Ser-Thr/Tyr_kinase_cat_dom"/>
</dbReference>
<keyword evidence="14" id="KW-0418">Kinase</keyword>
<evidence type="ECO:0000256" key="1">
    <source>
        <dbReference type="ARBA" id="ARBA00004251"/>
    </source>
</evidence>
<dbReference type="GO" id="GO:0009791">
    <property type="term" value="P:post-embryonic development"/>
    <property type="evidence" value="ECO:0007669"/>
    <property type="project" value="UniProtKB-ARBA"/>
</dbReference>
<evidence type="ECO:0000313" key="29">
    <source>
        <dbReference type="EMBL" id="KAG0467362.1"/>
    </source>
</evidence>
<evidence type="ECO:0000256" key="20">
    <source>
        <dbReference type="ARBA" id="ARBA00047899"/>
    </source>
</evidence>
<dbReference type="InterPro" id="IPR000719">
    <property type="entry name" value="Prot_kinase_dom"/>
</dbReference>
<keyword evidence="16 26" id="KW-1133">Transmembrane helix</keyword>
<dbReference type="InterPro" id="IPR017441">
    <property type="entry name" value="Protein_kinase_ATP_BS"/>
</dbReference>
<keyword evidence="12" id="KW-0677">Repeat</keyword>
<dbReference type="Gene3D" id="3.30.200.20">
    <property type="entry name" value="Phosphorylase Kinase, domain 1"/>
    <property type="match status" value="1"/>
</dbReference>
<accession>A0A835UMQ6</accession>
<dbReference type="PROSITE" id="PS00107">
    <property type="entry name" value="PROTEIN_KINASE_ATP"/>
    <property type="match status" value="1"/>
</dbReference>
<evidence type="ECO:0000256" key="13">
    <source>
        <dbReference type="ARBA" id="ARBA00022741"/>
    </source>
</evidence>
<dbReference type="GO" id="GO:0005524">
    <property type="term" value="F:ATP binding"/>
    <property type="evidence" value="ECO:0007669"/>
    <property type="project" value="UniProtKB-UniRule"/>
</dbReference>
<keyword evidence="7" id="KW-0597">Phosphoprotein</keyword>
<dbReference type="GO" id="GO:0005789">
    <property type="term" value="C:endoplasmic reticulum membrane"/>
    <property type="evidence" value="ECO:0007669"/>
    <property type="project" value="UniProtKB-SubCell"/>
</dbReference>
<dbReference type="AlphaFoldDB" id="A0A835UMQ6"/>
<comment type="caution">
    <text evidence="29">The sequence shown here is derived from an EMBL/GenBank/DDBJ whole genome shotgun (WGS) entry which is preliminary data.</text>
</comment>
<keyword evidence="19" id="KW-0325">Glycoprotein</keyword>
<evidence type="ECO:0000256" key="5">
    <source>
        <dbReference type="ARBA" id="ARBA00022475"/>
    </source>
</evidence>
<feature type="domain" description="Protein kinase" evidence="28">
    <location>
        <begin position="885"/>
        <end position="1191"/>
    </location>
</feature>
<dbReference type="PANTHER" id="PTHR48053">
    <property type="entry name" value="LEUCINE RICH REPEAT FAMILY PROTEIN, EXPRESSED"/>
    <property type="match status" value="1"/>
</dbReference>
<dbReference type="FunFam" id="3.30.200.20:FF:000432">
    <property type="entry name" value="LRR receptor-like serine/threonine-protein kinase EFR"/>
    <property type="match status" value="1"/>
</dbReference>
<evidence type="ECO:0000256" key="17">
    <source>
        <dbReference type="ARBA" id="ARBA00023136"/>
    </source>
</evidence>
<sequence>MALLSWLCSLLVSHFHVSMFFGLACTSPIRNGSTSDEQVLLSFKSLISYDPQGALASWDNRSLHFCLWKGVTCRNQLGKPRVTSLDLESLDLGGSLPASLGNLSFLQRLHLPQNHFQGGIPEELGSLSNLQHLNLSFNSLHGSIPDSLSQCSLLQNISMANNTLSGFIPSNLSRSLSLQILDLTNNQLGGTIPASLGALKDLVELRLGNNMLESKQDRDWDFFSSLPNCSNLRVIDISRNMLGGVLPISLANLSSDLQQILISWNQISGSILQGIEKLVNLRYLDTTSNILTGTIPSAIGSLDRLETMRLRRNKISGTIPSSIGNLSSLTILSFAENQLEGGIPPCLGNLTSLGLLSVAENNLDGDIPPSMGSLLGLKQILFAENHLSGNIPDTLGNIPSLVILELGFNLLSGPIPSSIWNLSTLEYLDLEENKLVGSLPAEFGVMLPRLKQIVFYNNKLHGLIPTSLSNISALQTFDVGSNEFSGKVPASLGNLKNLSTLDVSDNNIEAFESTDWEFMTALINCTNLKSLHLGFNDLSGTLPSSITNLSATLSDLTLGNSKISGNIPMELGNLKGLTILVLSNNRLTNTIPHSIGSLKLLHILYLNSNELSGEIPTTLGNLTRMNRLYLQFNKLTGQIPLSLRNCKEIVLMVLAHNMLTGHIPREIFSLSSISIGLDLSYNFLTGHIPFEVGNLVNLQILALSNNKLTGEIPTSFSKCVELQILFLGNNFFYGTIPASLSTLRGLDMLDLSQNNFSGKIPEFLESLPLLYYFNLSFNHFEGEVPRGNVFDNVSALSLVGNDKLCGGIPELNLPPCPDMATRKTNHSRSRILVLSATCSIVSIMLLLFLFCLRKMSSKSKSTRGHAQEESMKTSYAQLLKATNGFSIENLIGSGSFGSVYIGNMNYAKHEVVAVKVLNLKRHGALRSFEAECRVLRNIRHRNLVKILTSCSSIDHEGNDFKALVFELIPNGSLEKWLHHHDRTRSLTLVERMNIAIDVACALDYLHYHVSVPIVHCDLKPSNVLLDNDLVAHVSDFGLAKFITITTDSSELSTGSGTLKGTIGYAAPEYGVGNKVSIHGDIYSYGMLLLEMFTGKRPTDEIFGGSSNLPDYVKMALSNGIMHVVDPELIPQEHDVNAEDCCAQIDYKRRLEMECIKSVFEVGLSCCSVLPTSRMQLGEVASKLQAIKNVFLRSFSL</sequence>
<feature type="chain" id="PRO_5032895448" description="Receptor kinase-like protein Xa21" evidence="27">
    <location>
        <begin position="27"/>
        <end position="1196"/>
    </location>
</feature>
<evidence type="ECO:0000256" key="10">
    <source>
        <dbReference type="ARBA" id="ARBA00022692"/>
    </source>
</evidence>
<dbReference type="SMART" id="SM00220">
    <property type="entry name" value="S_TKc"/>
    <property type="match status" value="1"/>
</dbReference>
<dbReference type="GO" id="GO:0005886">
    <property type="term" value="C:plasma membrane"/>
    <property type="evidence" value="ECO:0007669"/>
    <property type="project" value="UniProtKB-SubCell"/>
</dbReference>
<keyword evidence="5" id="KW-1003">Cell membrane</keyword>
<evidence type="ECO:0000256" key="3">
    <source>
        <dbReference type="ARBA" id="ARBA00008684"/>
    </source>
</evidence>
<dbReference type="PANTHER" id="PTHR48053:SF37">
    <property type="entry name" value="LEUCINE-RICH REPEAT PROTEIN KINASE FAMILY PROTEIN"/>
    <property type="match status" value="1"/>
</dbReference>
<feature type="transmembrane region" description="Helical" evidence="26">
    <location>
        <begin position="831"/>
        <end position="852"/>
    </location>
</feature>
<evidence type="ECO:0000256" key="8">
    <source>
        <dbReference type="ARBA" id="ARBA00022614"/>
    </source>
</evidence>
<keyword evidence="10 26" id="KW-0812">Transmembrane</keyword>
<dbReference type="InterPro" id="IPR032675">
    <property type="entry name" value="LRR_dom_sf"/>
</dbReference>
<evidence type="ECO:0000256" key="19">
    <source>
        <dbReference type="ARBA" id="ARBA00023180"/>
    </source>
</evidence>
<evidence type="ECO:0000256" key="22">
    <source>
        <dbReference type="ARBA" id="ARBA00054320"/>
    </source>
</evidence>
<dbReference type="FunFam" id="3.80.10.10:FF:000233">
    <property type="entry name" value="Leucine-rich repeat receptor-like protein kinase TDR"/>
    <property type="match status" value="1"/>
</dbReference>
<keyword evidence="11 27" id="KW-0732">Signal</keyword>
<evidence type="ECO:0000256" key="12">
    <source>
        <dbReference type="ARBA" id="ARBA00022737"/>
    </source>
</evidence>
<reference evidence="29 30" key="1">
    <citation type="journal article" date="2020" name="Nat. Food">
        <title>A phased Vanilla planifolia genome enables genetic improvement of flavour and production.</title>
        <authorList>
            <person name="Hasing T."/>
            <person name="Tang H."/>
            <person name="Brym M."/>
            <person name="Khazi F."/>
            <person name="Huang T."/>
            <person name="Chambers A.H."/>
        </authorList>
    </citation>
    <scope>NUCLEOTIDE SEQUENCE [LARGE SCALE GENOMIC DNA]</scope>
    <source>
        <tissue evidence="29">Leaf</tissue>
    </source>
</reference>
<comment type="function">
    <text evidence="23">The processed protein kinase Xa21 chain released by protein cleavage after X.oryzae pv. oryzae protein Ax21 detection translocates into the nucleus where it can bind and regulate WRKY62, a transcription factor. Confers resistance to the bacterial pathogen X.oryzae pv. oryzae (Xoo).</text>
</comment>
<dbReference type="PROSITE" id="PS51450">
    <property type="entry name" value="LRR"/>
    <property type="match status" value="1"/>
</dbReference>
<evidence type="ECO:0000256" key="24">
    <source>
        <dbReference type="ARBA" id="ARBA00072040"/>
    </source>
</evidence>
<feature type="binding site" evidence="25">
    <location>
        <position position="915"/>
    </location>
    <ligand>
        <name>ATP</name>
        <dbReference type="ChEBI" id="CHEBI:30616"/>
    </ligand>
</feature>
<name>A0A835UMQ6_VANPL</name>
<keyword evidence="13 25" id="KW-0547">Nucleotide-binding</keyword>